<dbReference type="SUPFAM" id="SSF55811">
    <property type="entry name" value="Nudix"/>
    <property type="match status" value="1"/>
</dbReference>
<gene>
    <name evidence="3" type="ORF">ACFFLI_06740</name>
</gene>
<dbReference type="InterPro" id="IPR015797">
    <property type="entry name" value="NUDIX_hydrolase-like_dom_sf"/>
</dbReference>
<reference evidence="3 4" key="1">
    <citation type="submission" date="2024-09" db="EMBL/GenBank/DDBJ databases">
        <authorList>
            <person name="Sun Q."/>
            <person name="Mori K."/>
        </authorList>
    </citation>
    <scope>NUCLEOTIDE SEQUENCE [LARGE SCALE GENOMIC DNA]</scope>
    <source>
        <strain evidence="3 4">TBRC 4576</strain>
    </source>
</reference>
<evidence type="ECO:0000313" key="3">
    <source>
        <dbReference type="EMBL" id="MFB9769558.1"/>
    </source>
</evidence>
<evidence type="ECO:0000313" key="4">
    <source>
        <dbReference type="Proteomes" id="UP001589691"/>
    </source>
</evidence>
<dbReference type="EC" id="3.6.-.-" evidence="3"/>
<comment type="caution">
    <text evidence="3">The sequence shown here is derived from an EMBL/GenBank/DDBJ whole genome shotgun (WGS) entry which is preliminary data.</text>
</comment>
<keyword evidence="1" id="KW-1133">Transmembrane helix</keyword>
<name>A0ABV5WV16_9LACO</name>
<organism evidence="3 4">
    <name type="scientific">Lactiplantibacillus modestisalitolerans</name>
    <dbReference type="NCBI Taxonomy" id="1457219"/>
    <lineage>
        <taxon>Bacteria</taxon>
        <taxon>Bacillati</taxon>
        <taxon>Bacillota</taxon>
        <taxon>Bacilli</taxon>
        <taxon>Lactobacillales</taxon>
        <taxon>Lactobacillaceae</taxon>
        <taxon>Lactiplantibacillus</taxon>
    </lineage>
</organism>
<keyword evidence="3" id="KW-0378">Hydrolase</keyword>
<feature type="transmembrane region" description="Helical" evidence="1">
    <location>
        <begin position="185"/>
        <end position="202"/>
    </location>
</feature>
<dbReference type="RefSeq" id="WP_137643788.1">
    <property type="nucleotide sequence ID" value="NZ_BJEA01000031.1"/>
</dbReference>
<dbReference type="CDD" id="cd03424">
    <property type="entry name" value="NUDIX_ADPRase_Nudt5_UGPPase_Nudt14"/>
    <property type="match status" value="1"/>
</dbReference>
<dbReference type="PROSITE" id="PS51462">
    <property type="entry name" value="NUDIX"/>
    <property type="match status" value="1"/>
</dbReference>
<evidence type="ECO:0000259" key="2">
    <source>
        <dbReference type="PROSITE" id="PS51462"/>
    </source>
</evidence>
<accession>A0ABV5WV16</accession>
<dbReference type="Pfam" id="PF00293">
    <property type="entry name" value="NUDIX"/>
    <property type="match status" value="1"/>
</dbReference>
<evidence type="ECO:0000256" key="1">
    <source>
        <dbReference type="SAM" id="Phobius"/>
    </source>
</evidence>
<sequence>MNDDKRVFLDYLKQIYDQANEHLREQEHKRDQVVTFYAVLISFIITTNHTIQVNFGGPIMMMILDLALCVIGAIVCISLSSLRGWHTQYLDAIYVINYAMAHQNQYVTVDDLKNTIQEMLVNNQINEKENKDKKWPIRVGEWFKHTISSTEDSMFYGVWIFSMVPLIMMEHSLYKLVNWGSKQGALLVILSVAFTLVFVVYFRHMYKLLNKNIKNAQIYKTWILDFDYYSNGKKSFSYYDVSMNHGILSIKQNTAGVVTVPIVDNRYLMIKIKRTDGRFNWEFPRGFVEPEEIHDSMIDYSTAARRELNEELNVNYSAVMKAVDLGEIEPDSGLIKSSIHAVQVELSELKKIKLQSSEKIVEYRLMDEDSLTNEVKKRTIIDGFTLSAITLSRNTK</sequence>
<dbReference type="InterPro" id="IPR000086">
    <property type="entry name" value="NUDIX_hydrolase_dom"/>
</dbReference>
<dbReference type="EMBL" id="JBHLZY010000017">
    <property type="protein sequence ID" value="MFB9769558.1"/>
    <property type="molecule type" value="Genomic_DNA"/>
</dbReference>
<feature type="transmembrane region" description="Helical" evidence="1">
    <location>
        <begin position="154"/>
        <end position="173"/>
    </location>
</feature>
<feature type="transmembrane region" description="Helical" evidence="1">
    <location>
        <begin position="57"/>
        <end position="79"/>
    </location>
</feature>
<keyword evidence="1" id="KW-0812">Transmembrane</keyword>
<keyword evidence="4" id="KW-1185">Reference proteome</keyword>
<keyword evidence="1" id="KW-0472">Membrane</keyword>
<proteinExistence type="predicted"/>
<protein>
    <submittedName>
        <fullName evidence="3">NUDIX hydrolase</fullName>
        <ecNumber evidence="3">3.6.-.-</ecNumber>
    </submittedName>
</protein>
<dbReference type="Proteomes" id="UP001589691">
    <property type="component" value="Unassembled WGS sequence"/>
</dbReference>
<dbReference type="GO" id="GO:0016787">
    <property type="term" value="F:hydrolase activity"/>
    <property type="evidence" value="ECO:0007669"/>
    <property type="project" value="UniProtKB-KW"/>
</dbReference>
<feature type="domain" description="Nudix hydrolase" evidence="2">
    <location>
        <begin position="249"/>
        <end position="388"/>
    </location>
</feature>
<feature type="transmembrane region" description="Helical" evidence="1">
    <location>
        <begin position="33"/>
        <end position="51"/>
    </location>
</feature>
<dbReference type="Gene3D" id="3.90.79.10">
    <property type="entry name" value="Nucleoside Triphosphate Pyrophosphohydrolase"/>
    <property type="match status" value="1"/>
</dbReference>